<reference evidence="2" key="2">
    <citation type="submission" date="2019-10" db="EMBL/GenBank/DDBJ databases">
        <authorList>
            <consortium name="NCBI Pathogen Detection Project"/>
        </authorList>
    </citation>
    <scope>NUCLEOTIDE SEQUENCE</scope>
    <source>
        <strain evidence="2">Salmonella enterica</strain>
    </source>
</reference>
<proteinExistence type="predicted"/>
<feature type="non-terminal residue" evidence="2">
    <location>
        <position position="106"/>
    </location>
</feature>
<protein>
    <submittedName>
        <fullName evidence="2">Glycosyltransferase family 2 protein</fullName>
    </submittedName>
</protein>
<dbReference type="InterPro" id="IPR040492">
    <property type="entry name" value="GlfT2_N"/>
</dbReference>
<evidence type="ECO:0000259" key="1">
    <source>
        <dbReference type="Pfam" id="PF17994"/>
    </source>
</evidence>
<feature type="domain" description="Galactofuranosyltransferase GlfT2 N-terminal" evidence="1">
    <location>
        <begin position="5"/>
        <end position="88"/>
    </location>
</feature>
<dbReference type="GO" id="GO:0016740">
    <property type="term" value="F:transferase activity"/>
    <property type="evidence" value="ECO:0007669"/>
    <property type="project" value="UniProtKB-KW"/>
</dbReference>
<keyword evidence="2" id="KW-0808">Transferase</keyword>
<evidence type="ECO:0000313" key="2">
    <source>
        <dbReference type="EMBL" id="HAB5843544.1"/>
    </source>
</evidence>
<dbReference type="Gene3D" id="3.90.550.60">
    <property type="match status" value="1"/>
</dbReference>
<name>A0A6Y4R686_SALDZ</name>
<organism evidence="2">
    <name type="scientific">Salmonella diarizonae</name>
    <dbReference type="NCBI Taxonomy" id="59204"/>
    <lineage>
        <taxon>Bacteria</taxon>
        <taxon>Pseudomonadati</taxon>
        <taxon>Pseudomonadota</taxon>
        <taxon>Gammaproteobacteria</taxon>
        <taxon>Enterobacterales</taxon>
        <taxon>Enterobacteriaceae</taxon>
        <taxon>Salmonella</taxon>
    </lineage>
</organism>
<accession>A0A6Y4R686</accession>
<dbReference type="AlphaFoldDB" id="A0A6Y4R686"/>
<gene>
    <name evidence="2" type="ORF">GB246_22860</name>
</gene>
<sequence>MYFLLQKIILPKIDVCAEEELYFRCYGGKYNYTSYDLFVPRHRVACFDTFYNAFSIKKWKKYTTLTSLFLRARITGCGTITVKHKENGVIRVLKQVNFKSSSNIGD</sequence>
<dbReference type="EMBL" id="DAAHFA010000054">
    <property type="protein sequence ID" value="HAB5843544.1"/>
    <property type="molecule type" value="Genomic_DNA"/>
</dbReference>
<reference evidence="2" key="1">
    <citation type="journal article" date="2018" name="Genome Biol.">
        <title>SKESA: strategic k-mer extension for scrupulous assemblies.</title>
        <authorList>
            <person name="Souvorov A."/>
            <person name="Agarwala R."/>
            <person name="Lipman D.J."/>
        </authorList>
    </citation>
    <scope>NUCLEOTIDE SEQUENCE</scope>
    <source>
        <strain evidence="2">Salmonella enterica</strain>
    </source>
</reference>
<dbReference type="Pfam" id="PF17994">
    <property type="entry name" value="Glft2_N"/>
    <property type="match status" value="1"/>
</dbReference>
<comment type="caution">
    <text evidence="2">The sequence shown here is derived from an EMBL/GenBank/DDBJ whole genome shotgun (WGS) entry which is preliminary data.</text>
</comment>